<evidence type="ECO:0000313" key="2">
    <source>
        <dbReference type="EMBL" id="CAL1145280.1"/>
    </source>
</evidence>
<evidence type="ECO:0000313" key="1">
    <source>
        <dbReference type="EMBL" id="CAI3991905.1"/>
    </source>
</evidence>
<sequence>MPVTSVAERLSQKFMKVWAQEPQLPEPDALPPAGKSTNCHAPGWNREVRRTVGSVHLAEHRSRAEHLTERQVYGGPRQPWKAIQSQELAREELLGPSDETLRFLRLFLSRARGGGAHRMPPLLRDMKKAADRQDFVGVNPCSRFFHLTYVPKGLCRCFYECEKLFWHLSKGDVLPMDHLAALMRGDLEPHREAIVEEVWNSLDPEGHGFIEVPDLLRRFDVRRLPDVRFGREEVQEAQLKLLEGLGVHVDRTHRTHLRRAAGVPCRRTNEEPPQRAVASVEEQIVSWDAWKAYFTTLSVGIMDEEVFEKTLREPLRTYQVHGHLQAQRLITQPVARSNHCNLRVLGTFEDGSRKLLTLRDDSGLEHLAERAGCGDGQFWTWGPNVKQEILQRLQAEGYHNLRTVTLRPM</sequence>
<dbReference type="EMBL" id="CAMXCT030001646">
    <property type="protein sequence ID" value="CAL4779217.1"/>
    <property type="molecule type" value="Genomic_DNA"/>
</dbReference>
<evidence type="ECO:0000313" key="3">
    <source>
        <dbReference type="Proteomes" id="UP001152797"/>
    </source>
</evidence>
<dbReference type="OrthoDB" id="6593433at2759"/>
<name>A0A9P1CHX0_9DINO</name>
<accession>A0A9P1CHX0</accession>
<organism evidence="1">
    <name type="scientific">Cladocopium goreaui</name>
    <dbReference type="NCBI Taxonomy" id="2562237"/>
    <lineage>
        <taxon>Eukaryota</taxon>
        <taxon>Sar</taxon>
        <taxon>Alveolata</taxon>
        <taxon>Dinophyceae</taxon>
        <taxon>Suessiales</taxon>
        <taxon>Symbiodiniaceae</taxon>
        <taxon>Cladocopium</taxon>
    </lineage>
</organism>
<evidence type="ECO:0008006" key="4">
    <source>
        <dbReference type="Google" id="ProtNLM"/>
    </source>
</evidence>
<dbReference type="EMBL" id="CAMXCT010001646">
    <property type="protein sequence ID" value="CAI3991905.1"/>
    <property type="molecule type" value="Genomic_DNA"/>
</dbReference>
<keyword evidence="3" id="KW-1185">Reference proteome</keyword>
<dbReference type="Gene3D" id="1.10.238.10">
    <property type="entry name" value="EF-hand"/>
    <property type="match status" value="1"/>
</dbReference>
<proteinExistence type="predicted"/>
<reference evidence="1" key="1">
    <citation type="submission" date="2022-10" db="EMBL/GenBank/DDBJ databases">
        <authorList>
            <person name="Chen Y."/>
            <person name="Dougan E. K."/>
            <person name="Chan C."/>
            <person name="Rhodes N."/>
            <person name="Thang M."/>
        </authorList>
    </citation>
    <scope>NUCLEOTIDE SEQUENCE</scope>
</reference>
<gene>
    <name evidence="1" type="ORF">C1SCF055_LOCUS18771</name>
</gene>
<dbReference type="EMBL" id="CAMXCT020001646">
    <property type="protein sequence ID" value="CAL1145280.1"/>
    <property type="molecule type" value="Genomic_DNA"/>
</dbReference>
<protein>
    <recommendedName>
        <fullName evidence="4">EF-hand domain-containing protein</fullName>
    </recommendedName>
</protein>
<reference evidence="2" key="2">
    <citation type="submission" date="2024-04" db="EMBL/GenBank/DDBJ databases">
        <authorList>
            <person name="Chen Y."/>
            <person name="Shah S."/>
            <person name="Dougan E. K."/>
            <person name="Thang M."/>
            <person name="Chan C."/>
        </authorList>
    </citation>
    <scope>NUCLEOTIDE SEQUENCE [LARGE SCALE GENOMIC DNA]</scope>
</reference>
<dbReference type="Proteomes" id="UP001152797">
    <property type="component" value="Unassembled WGS sequence"/>
</dbReference>
<dbReference type="AlphaFoldDB" id="A0A9P1CHX0"/>
<comment type="caution">
    <text evidence="1">The sequence shown here is derived from an EMBL/GenBank/DDBJ whole genome shotgun (WGS) entry which is preliminary data.</text>
</comment>